<gene>
    <name evidence="2" type="ORF">A3B04_00245</name>
</gene>
<dbReference type="Proteomes" id="UP000177126">
    <property type="component" value="Unassembled WGS sequence"/>
</dbReference>
<evidence type="ECO:0008006" key="4">
    <source>
        <dbReference type="Google" id="ProtNLM"/>
    </source>
</evidence>
<sequence length="918" mass="102743">MSYKKVYSQGDFGVGKTEKQSANFGFVKKKKNDFVSSRIVDLSEVRPGVLSRKRDKMAPKKRGRKKKITSEIKNIIRQTIEPMTLFRQFPQSKPRISEPLEISHPEQENIVAMMEQIEFINNSLKNYSWRPIETEAMLDLPEFTNVEKYLWLEEKPTLAVGAPDILTELLAEPDLEGTDLGIENTNNSTQLLLNLKGGEGGVMIDDLGESILSDSEVEQSDFLVRWRRKKNKLEEVALIPTSRKFWDRDKNDVTERHRVKLFDNWQFAARRVVGFLSAGFLIYLVIFGMSLAGQGLLAKENILSSALQAYQSMLAAKDSAASLNFFAAGVNFDIAYQNFLLADQELNKIGRGIIYVLEKLPGGSVVGSGAALVGAGENFARAGQSFSQIANIFLIKNLGDYFSDNGPSFTQKIVEAQNEIGKAQDALVAARNSLDQVNVGDLPPDLAPQVLSLKAKMPPIAEAVGQLKIWSNIFLEILGHEYAKKYLLVFQNNSEARPTGGFIGTYGVVDLDEGRLKNLFIDGIFNLDGQLYEKIIPPEPIQKISTAWSTHDANWFADFPTSAKKIMSFYEKAGGATVDGIISLTPTVVERLLAITGPINLPQYNVTLDQNNFLDLTQYKVEVDYDKAQNQPKKILADFAPLFLERLWQIWPGHSQEIMKIFVDSLAEKHILFYFTNSSLEQSFADQGWTGEILPTEKDYLNVINTNINGYKTDKVIDQKISHSAVVQNDGSIIDTVRITRQHNGGKSQYDWYNKVNVDYLRVYVPLGSKLILAQGQTLESYSAPIDYTAQGFKIDADVAKEESTMQVDQNSGTQIFEESGKTVFGNWAYVSPGETVEITYQYLLPFKIDLNQDSSSYSLLAQKQSGSIGSDFASTLQLPSDAKITWQYPNNLEISGSQIKFSDNLRTDKFYGVVLTK</sequence>
<keyword evidence="1" id="KW-0472">Membrane</keyword>
<dbReference type="AlphaFoldDB" id="A0A1G2FT50"/>
<organism evidence="2 3">
    <name type="scientific">Candidatus Portnoybacteria bacterium RIFCSPLOWO2_02_FULL_39_11</name>
    <dbReference type="NCBI Taxonomy" id="1802001"/>
    <lineage>
        <taxon>Bacteria</taxon>
        <taxon>Candidatus Portnoyibacteriota</taxon>
    </lineage>
</organism>
<accession>A0A1G2FT50</accession>
<evidence type="ECO:0000313" key="2">
    <source>
        <dbReference type="EMBL" id="OGZ41213.1"/>
    </source>
</evidence>
<proteinExistence type="predicted"/>
<dbReference type="InterPro" id="IPR025101">
    <property type="entry name" value="DUF4012"/>
</dbReference>
<comment type="caution">
    <text evidence="2">The sequence shown here is derived from an EMBL/GenBank/DDBJ whole genome shotgun (WGS) entry which is preliminary data.</text>
</comment>
<reference evidence="2 3" key="1">
    <citation type="journal article" date="2016" name="Nat. Commun.">
        <title>Thousands of microbial genomes shed light on interconnected biogeochemical processes in an aquifer system.</title>
        <authorList>
            <person name="Anantharaman K."/>
            <person name="Brown C.T."/>
            <person name="Hug L.A."/>
            <person name="Sharon I."/>
            <person name="Castelle C.J."/>
            <person name="Probst A.J."/>
            <person name="Thomas B.C."/>
            <person name="Singh A."/>
            <person name="Wilkins M.J."/>
            <person name="Karaoz U."/>
            <person name="Brodie E.L."/>
            <person name="Williams K.H."/>
            <person name="Hubbard S.S."/>
            <person name="Banfield J.F."/>
        </authorList>
    </citation>
    <scope>NUCLEOTIDE SEQUENCE [LARGE SCALE GENOMIC DNA]</scope>
</reference>
<dbReference type="Pfam" id="PF13196">
    <property type="entry name" value="DUF4012"/>
    <property type="match status" value="1"/>
</dbReference>
<evidence type="ECO:0000313" key="3">
    <source>
        <dbReference type="Proteomes" id="UP000177126"/>
    </source>
</evidence>
<feature type="transmembrane region" description="Helical" evidence="1">
    <location>
        <begin position="272"/>
        <end position="297"/>
    </location>
</feature>
<name>A0A1G2FT50_9BACT</name>
<keyword evidence="1" id="KW-0812">Transmembrane</keyword>
<dbReference type="EMBL" id="MHNF01000016">
    <property type="protein sequence ID" value="OGZ41213.1"/>
    <property type="molecule type" value="Genomic_DNA"/>
</dbReference>
<evidence type="ECO:0000256" key="1">
    <source>
        <dbReference type="SAM" id="Phobius"/>
    </source>
</evidence>
<protein>
    <recommendedName>
        <fullName evidence="4">DUF4012 domain-containing protein</fullName>
    </recommendedName>
</protein>
<keyword evidence="1" id="KW-1133">Transmembrane helix</keyword>